<evidence type="ECO:0000313" key="2">
    <source>
        <dbReference type="Proteomes" id="UP001159363"/>
    </source>
</evidence>
<feature type="non-terminal residue" evidence="1">
    <location>
        <position position="82"/>
    </location>
</feature>
<sequence>MLQFVKRRLILAAERRSKQNKLSKIKSFPPGQLVLTRAINGPFEISRVVSKNCYELKDPTKGEIVGSFNSAALPAHVTPLIP</sequence>
<name>A0ABQ9H3F4_9NEOP</name>
<protein>
    <recommendedName>
        <fullName evidence="3">Ribosomal protein S12</fullName>
    </recommendedName>
</protein>
<comment type="caution">
    <text evidence="1">The sequence shown here is derived from an EMBL/GenBank/DDBJ whole genome shotgun (WGS) entry which is preliminary data.</text>
</comment>
<proteinExistence type="predicted"/>
<evidence type="ECO:0008006" key="3">
    <source>
        <dbReference type="Google" id="ProtNLM"/>
    </source>
</evidence>
<dbReference type="Proteomes" id="UP001159363">
    <property type="component" value="Chromosome 6"/>
</dbReference>
<keyword evidence="2" id="KW-1185">Reference proteome</keyword>
<gene>
    <name evidence="1" type="ORF">PR048_019408</name>
</gene>
<reference evidence="1 2" key="1">
    <citation type="submission" date="2023-02" db="EMBL/GenBank/DDBJ databases">
        <title>LHISI_Scaffold_Assembly.</title>
        <authorList>
            <person name="Stuart O.P."/>
            <person name="Cleave R."/>
            <person name="Magrath M.J.L."/>
            <person name="Mikheyev A.S."/>
        </authorList>
    </citation>
    <scope>NUCLEOTIDE SEQUENCE [LARGE SCALE GENOMIC DNA]</scope>
    <source>
        <strain evidence="1">Daus_M_001</strain>
        <tissue evidence="1">Leg muscle</tissue>
    </source>
</reference>
<organism evidence="1 2">
    <name type="scientific">Dryococelus australis</name>
    <dbReference type="NCBI Taxonomy" id="614101"/>
    <lineage>
        <taxon>Eukaryota</taxon>
        <taxon>Metazoa</taxon>
        <taxon>Ecdysozoa</taxon>
        <taxon>Arthropoda</taxon>
        <taxon>Hexapoda</taxon>
        <taxon>Insecta</taxon>
        <taxon>Pterygota</taxon>
        <taxon>Neoptera</taxon>
        <taxon>Polyneoptera</taxon>
        <taxon>Phasmatodea</taxon>
        <taxon>Verophasmatodea</taxon>
        <taxon>Anareolatae</taxon>
        <taxon>Phasmatidae</taxon>
        <taxon>Eurycanthinae</taxon>
        <taxon>Dryococelus</taxon>
    </lineage>
</organism>
<accession>A0ABQ9H3F4</accession>
<evidence type="ECO:0000313" key="1">
    <source>
        <dbReference type="EMBL" id="KAJ8878822.1"/>
    </source>
</evidence>
<dbReference type="EMBL" id="JARBHB010000007">
    <property type="protein sequence ID" value="KAJ8878822.1"/>
    <property type="molecule type" value="Genomic_DNA"/>
</dbReference>